<keyword evidence="9 15" id="KW-0479">Metal-binding</keyword>
<dbReference type="GO" id="GO:0032263">
    <property type="term" value="P:GMP salvage"/>
    <property type="evidence" value="ECO:0007669"/>
    <property type="project" value="TreeGrafter"/>
</dbReference>
<feature type="domain" description="Phosphoribosyltransferase" evidence="16">
    <location>
        <begin position="15"/>
        <end position="161"/>
    </location>
</feature>
<dbReference type="GO" id="GO:0004422">
    <property type="term" value="F:hypoxanthine phosphoribosyltransferase activity"/>
    <property type="evidence" value="ECO:0007669"/>
    <property type="project" value="InterPro"/>
</dbReference>
<dbReference type="InterPro" id="IPR029057">
    <property type="entry name" value="PRTase-like"/>
</dbReference>
<evidence type="ECO:0000256" key="14">
    <source>
        <dbReference type="ARBA" id="ARBA00049402"/>
    </source>
</evidence>
<accession>A0AAU9DDW7</accession>
<evidence type="ECO:0000256" key="15">
    <source>
        <dbReference type="RuleBase" id="RU364099"/>
    </source>
</evidence>
<dbReference type="InterPro" id="IPR050408">
    <property type="entry name" value="HGPRT"/>
</dbReference>
<dbReference type="AlphaFoldDB" id="A0AAU9DDW7"/>
<evidence type="ECO:0000256" key="10">
    <source>
        <dbReference type="ARBA" id="ARBA00022726"/>
    </source>
</evidence>
<dbReference type="GO" id="GO:0000287">
    <property type="term" value="F:magnesium ion binding"/>
    <property type="evidence" value="ECO:0007669"/>
    <property type="project" value="TreeGrafter"/>
</dbReference>
<evidence type="ECO:0000256" key="11">
    <source>
        <dbReference type="ARBA" id="ARBA00022741"/>
    </source>
</evidence>
<keyword evidence="11 15" id="KW-0547">Nucleotide-binding</keyword>
<keyword evidence="7 15" id="KW-0328">Glycosyltransferase</keyword>
<comment type="subcellular location">
    <subcellularLocation>
        <location evidence="2 15">Cytoplasm</location>
    </subcellularLocation>
</comment>
<dbReference type="NCBIfam" id="TIGR01203">
    <property type="entry name" value="HGPRTase"/>
    <property type="match status" value="1"/>
</dbReference>
<evidence type="ECO:0000256" key="12">
    <source>
        <dbReference type="ARBA" id="ARBA00022842"/>
    </source>
</evidence>
<evidence type="ECO:0000313" key="17">
    <source>
        <dbReference type="EMBL" id="BDU50537.1"/>
    </source>
</evidence>
<evidence type="ECO:0000256" key="8">
    <source>
        <dbReference type="ARBA" id="ARBA00022679"/>
    </source>
</evidence>
<comment type="cofactor">
    <cofactor evidence="1 15">
        <name>Mg(2+)</name>
        <dbReference type="ChEBI" id="CHEBI:18420"/>
    </cofactor>
</comment>
<evidence type="ECO:0000256" key="2">
    <source>
        <dbReference type="ARBA" id="ARBA00004496"/>
    </source>
</evidence>
<dbReference type="Gene3D" id="3.40.50.2020">
    <property type="match status" value="1"/>
</dbReference>
<dbReference type="RefSeq" id="WP_307903403.1">
    <property type="nucleotide sequence ID" value="NZ_AP027059.1"/>
</dbReference>
<dbReference type="GO" id="GO:0046100">
    <property type="term" value="P:hypoxanthine metabolic process"/>
    <property type="evidence" value="ECO:0007669"/>
    <property type="project" value="TreeGrafter"/>
</dbReference>
<dbReference type="EC" id="2.4.2.8" evidence="5 15"/>
<keyword evidence="8 15" id="KW-0808">Transferase</keyword>
<evidence type="ECO:0000256" key="9">
    <source>
        <dbReference type="ARBA" id="ARBA00022723"/>
    </source>
</evidence>
<dbReference type="InterPro" id="IPR000836">
    <property type="entry name" value="PRTase_dom"/>
</dbReference>
<evidence type="ECO:0000256" key="3">
    <source>
        <dbReference type="ARBA" id="ARBA00004669"/>
    </source>
</evidence>
<evidence type="ECO:0000256" key="7">
    <source>
        <dbReference type="ARBA" id="ARBA00022676"/>
    </source>
</evidence>
<evidence type="ECO:0000256" key="1">
    <source>
        <dbReference type="ARBA" id="ARBA00001946"/>
    </source>
</evidence>
<dbReference type="Pfam" id="PF00156">
    <property type="entry name" value="Pribosyltran"/>
    <property type="match status" value="1"/>
</dbReference>
<dbReference type="InterPro" id="IPR005904">
    <property type="entry name" value="Hxn_phspho_trans"/>
</dbReference>
<dbReference type="PANTHER" id="PTHR43340">
    <property type="entry name" value="HYPOXANTHINE-GUANINE PHOSPHORIBOSYLTRANSFERASE"/>
    <property type="match status" value="1"/>
</dbReference>
<evidence type="ECO:0000256" key="5">
    <source>
        <dbReference type="ARBA" id="ARBA00011895"/>
    </source>
</evidence>
<keyword evidence="10 15" id="KW-0660">Purine salvage</keyword>
<evidence type="ECO:0000256" key="13">
    <source>
        <dbReference type="ARBA" id="ARBA00048811"/>
    </source>
</evidence>
<dbReference type="SUPFAM" id="SSF53271">
    <property type="entry name" value="PRTase-like"/>
    <property type="match status" value="1"/>
</dbReference>
<dbReference type="EMBL" id="AP027059">
    <property type="protein sequence ID" value="BDU50537.1"/>
    <property type="molecule type" value="Genomic_DNA"/>
</dbReference>
<reference evidence="17 18" key="1">
    <citation type="submission" date="2022-11" db="EMBL/GenBank/DDBJ databases">
        <title>Haliovirga abyssi gen. nov., sp. nov., a mesophilic fermentative bacterium isolated from the Iheya North hydrothermal field and the proposal of Haliovirgaceae fam. nov.</title>
        <authorList>
            <person name="Miyazaki U."/>
            <person name="Tame A."/>
            <person name="Miyazaki J."/>
            <person name="Takai K."/>
            <person name="Sawayama S."/>
            <person name="Kitajima M."/>
            <person name="Okamoto A."/>
            <person name="Nakagawa S."/>
        </authorList>
    </citation>
    <scope>NUCLEOTIDE SEQUENCE [LARGE SCALE GENOMIC DNA]</scope>
    <source>
        <strain evidence="17 18">IC12</strain>
    </source>
</reference>
<dbReference type="CDD" id="cd06223">
    <property type="entry name" value="PRTases_typeI"/>
    <property type="match status" value="1"/>
</dbReference>
<evidence type="ECO:0000313" key="18">
    <source>
        <dbReference type="Proteomes" id="UP001321582"/>
    </source>
</evidence>
<dbReference type="Proteomes" id="UP001321582">
    <property type="component" value="Chromosome"/>
</dbReference>
<evidence type="ECO:0000256" key="4">
    <source>
        <dbReference type="ARBA" id="ARBA00008391"/>
    </source>
</evidence>
<keyword evidence="18" id="KW-1185">Reference proteome</keyword>
<comment type="catalytic activity">
    <reaction evidence="14">
        <text>IMP + diphosphate = hypoxanthine + 5-phospho-alpha-D-ribose 1-diphosphate</text>
        <dbReference type="Rhea" id="RHEA:17973"/>
        <dbReference type="ChEBI" id="CHEBI:17368"/>
        <dbReference type="ChEBI" id="CHEBI:33019"/>
        <dbReference type="ChEBI" id="CHEBI:58017"/>
        <dbReference type="ChEBI" id="CHEBI:58053"/>
        <dbReference type="EC" id="2.4.2.8"/>
    </reaction>
    <physiologicalReaction direction="right-to-left" evidence="14">
        <dbReference type="Rhea" id="RHEA:17975"/>
    </physiologicalReaction>
</comment>
<keyword evidence="6 15" id="KW-0963">Cytoplasm</keyword>
<dbReference type="GO" id="GO:0032264">
    <property type="term" value="P:IMP salvage"/>
    <property type="evidence" value="ECO:0007669"/>
    <property type="project" value="TreeGrafter"/>
</dbReference>
<sequence>MIESNIKKVLVSEEEIQKRVKELGKIITKDFKETKGLIVVGLLRGSILFMADLMREIKLPLKIDFMTVSSYGNQFETTREVKILKDLDENVMGKDILIVEDIIDSGLTLSKIMEILKNRNPNSIKLCTLLNKSARREVNIKADYIGFDIPDEFVLGYGLDYLQEYRNLPYVGVMKEDVNE</sequence>
<keyword evidence="12 15" id="KW-0460">Magnesium</keyword>
<dbReference type="GO" id="GO:0006178">
    <property type="term" value="P:guanine salvage"/>
    <property type="evidence" value="ECO:0007669"/>
    <property type="project" value="TreeGrafter"/>
</dbReference>
<organism evidence="17 18">
    <name type="scientific">Haliovirga abyssi</name>
    <dbReference type="NCBI Taxonomy" id="2996794"/>
    <lineage>
        <taxon>Bacteria</taxon>
        <taxon>Fusobacteriati</taxon>
        <taxon>Fusobacteriota</taxon>
        <taxon>Fusobacteriia</taxon>
        <taxon>Fusobacteriales</taxon>
        <taxon>Haliovirgaceae</taxon>
        <taxon>Haliovirga</taxon>
    </lineage>
</organism>
<dbReference type="KEGG" id="haby:HLVA_11060"/>
<dbReference type="GO" id="GO:0052657">
    <property type="term" value="F:guanine phosphoribosyltransferase activity"/>
    <property type="evidence" value="ECO:0007669"/>
    <property type="project" value="UniProtKB-ARBA"/>
</dbReference>
<name>A0AAU9DDW7_9FUSO</name>
<dbReference type="GO" id="GO:0006166">
    <property type="term" value="P:purine ribonucleoside salvage"/>
    <property type="evidence" value="ECO:0007669"/>
    <property type="project" value="UniProtKB-KW"/>
</dbReference>
<evidence type="ECO:0000256" key="6">
    <source>
        <dbReference type="ARBA" id="ARBA00022490"/>
    </source>
</evidence>
<protein>
    <recommendedName>
        <fullName evidence="5 15">Hypoxanthine phosphoribosyltransferase</fullName>
        <ecNumber evidence="5 15">2.4.2.8</ecNumber>
    </recommendedName>
</protein>
<comment type="pathway">
    <text evidence="3 15">Purine metabolism; IMP biosynthesis via salvage pathway; IMP from hypoxanthine: step 1/1.</text>
</comment>
<dbReference type="GO" id="GO:0000166">
    <property type="term" value="F:nucleotide binding"/>
    <property type="evidence" value="ECO:0007669"/>
    <property type="project" value="UniProtKB-KW"/>
</dbReference>
<comment type="similarity">
    <text evidence="4 15">Belongs to the purine/pyrimidine phosphoribosyltransferase family.</text>
</comment>
<dbReference type="GO" id="GO:0005829">
    <property type="term" value="C:cytosol"/>
    <property type="evidence" value="ECO:0007669"/>
    <property type="project" value="TreeGrafter"/>
</dbReference>
<comment type="catalytic activity">
    <reaction evidence="13">
        <text>GMP + diphosphate = guanine + 5-phospho-alpha-D-ribose 1-diphosphate</text>
        <dbReference type="Rhea" id="RHEA:25424"/>
        <dbReference type="ChEBI" id="CHEBI:16235"/>
        <dbReference type="ChEBI" id="CHEBI:33019"/>
        <dbReference type="ChEBI" id="CHEBI:58017"/>
        <dbReference type="ChEBI" id="CHEBI:58115"/>
        <dbReference type="EC" id="2.4.2.8"/>
    </reaction>
    <physiologicalReaction direction="right-to-left" evidence="13">
        <dbReference type="Rhea" id="RHEA:25426"/>
    </physiologicalReaction>
</comment>
<proteinExistence type="inferred from homology"/>
<evidence type="ECO:0000259" key="16">
    <source>
        <dbReference type="Pfam" id="PF00156"/>
    </source>
</evidence>
<dbReference type="FunFam" id="3.40.50.2020:FF:000006">
    <property type="entry name" value="Hypoxanthine phosphoribosyltransferase"/>
    <property type="match status" value="1"/>
</dbReference>
<dbReference type="PANTHER" id="PTHR43340:SF1">
    <property type="entry name" value="HYPOXANTHINE PHOSPHORIBOSYLTRANSFERASE"/>
    <property type="match status" value="1"/>
</dbReference>
<gene>
    <name evidence="17" type="primary">hpt_2</name>
    <name evidence="17" type="ORF">HLVA_11060</name>
</gene>